<dbReference type="Proteomes" id="UP000271974">
    <property type="component" value="Unassembled WGS sequence"/>
</dbReference>
<dbReference type="SUPFAM" id="SSF64076">
    <property type="entry name" value="MTH938-like"/>
    <property type="match status" value="1"/>
</dbReference>
<protein>
    <submittedName>
        <fullName evidence="2">Uncharacterized protein</fullName>
    </submittedName>
</protein>
<evidence type="ECO:0000256" key="1">
    <source>
        <dbReference type="SAM" id="Phobius"/>
    </source>
</evidence>
<feature type="transmembrane region" description="Helical" evidence="1">
    <location>
        <begin position="65"/>
        <end position="86"/>
    </location>
</feature>
<keyword evidence="3" id="KW-1185">Reference proteome</keyword>
<keyword evidence="1" id="KW-1133">Transmembrane helix</keyword>
<dbReference type="InterPro" id="IPR007523">
    <property type="entry name" value="NDUFAF3/AAMDC"/>
</dbReference>
<dbReference type="InterPro" id="IPR036748">
    <property type="entry name" value="MTH938-like_sf"/>
</dbReference>
<gene>
    <name evidence="2" type="ORF">EGW08_004245</name>
</gene>
<dbReference type="GO" id="GO:0032981">
    <property type="term" value="P:mitochondrial respiratory chain complex I assembly"/>
    <property type="evidence" value="ECO:0007669"/>
    <property type="project" value="TreeGrafter"/>
</dbReference>
<name>A0A433U2B5_ELYCH</name>
<feature type="non-terminal residue" evidence="2">
    <location>
        <position position="115"/>
    </location>
</feature>
<evidence type="ECO:0000313" key="2">
    <source>
        <dbReference type="EMBL" id="RUS87967.1"/>
    </source>
</evidence>
<keyword evidence="1" id="KW-0472">Membrane</keyword>
<comment type="caution">
    <text evidence="2">The sequence shown here is derived from an EMBL/GenBank/DDBJ whole genome shotgun (WGS) entry which is preliminary data.</text>
</comment>
<organism evidence="2 3">
    <name type="scientific">Elysia chlorotica</name>
    <name type="common">Eastern emerald elysia</name>
    <name type="synonym">Sea slug</name>
    <dbReference type="NCBI Taxonomy" id="188477"/>
    <lineage>
        <taxon>Eukaryota</taxon>
        <taxon>Metazoa</taxon>
        <taxon>Spiralia</taxon>
        <taxon>Lophotrochozoa</taxon>
        <taxon>Mollusca</taxon>
        <taxon>Gastropoda</taxon>
        <taxon>Heterobranchia</taxon>
        <taxon>Euthyneura</taxon>
        <taxon>Panpulmonata</taxon>
        <taxon>Sacoglossa</taxon>
        <taxon>Placobranchoidea</taxon>
        <taxon>Plakobranchidae</taxon>
        <taxon>Elysia</taxon>
    </lineage>
</organism>
<dbReference type="PANTHER" id="PTHR21192">
    <property type="entry name" value="NUCLEAR PROTEIN E3-3"/>
    <property type="match status" value="1"/>
</dbReference>
<evidence type="ECO:0000313" key="3">
    <source>
        <dbReference type="Proteomes" id="UP000271974"/>
    </source>
</evidence>
<sequence length="115" mass="13030">SVRHHNFDGETYSKSSLSLITKEDDSQNYVAAYNAYGFRLTSGFHILGPCALFPRTVLHWSVTKCYTCGIVLVFFCFFSLADILILGKGDWDAKVDKSIIKYLRSNRINVEILPT</sequence>
<dbReference type="Gene3D" id="3.40.1230.10">
    <property type="entry name" value="MTH938-like"/>
    <property type="match status" value="1"/>
</dbReference>
<keyword evidence="1" id="KW-0812">Transmembrane</keyword>
<dbReference type="STRING" id="188477.A0A433U2B5"/>
<dbReference type="AlphaFoldDB" id="A0A433U2B5"/>
<dbReference type="GO" id="GO:0005743">
    <property type="term" value="C:mitochondrial inner membrane"/>
    <property type="evidence" value="ECO:0007669"/>
    <property type="project" value="TreeGrafter"/>
</dbReference>
<dbReference type="PANTHER" id="PTHR21192:SF2">
    <property type="entry name" value="NADH DEHYDROGENASE [UBIQUINONE] 1 ALPHA SUBCOMPLEX ASSEMBLY FACTOR 3"/>
    <property type="match status" value="1"/>
</dbReference>
<dbReference type="EMBL" id="RQTK01000095">
    <property type="protein sequence ID" value="RUS87967.1"/>
    <property type="molecule type" value="Genomic_DNA"/>
</dbReference>
<accession>A0A433U2B5</accession>
<dbReference type="Pfam" id="PF04430">
    <property type="entry name" value="DUF498"/>
    <property type="match status" value="1"/>
</dbReference>
<reference evidence="2 3" key="1">
    <citation type="submission" date="2019-01" db="EMBL/GenBank/DDBJ databases">
        <title>A draft genome assembly of the solar-powered sea slug Elysia chlorotica.</title>
        <authorList>
            <person name="Cai H."/>
            <person name="Li Q."/>
            <person name="Fang X."/>
            <person name="Li J."/>
            <person name="Curtis N.E."/>
            <person name="Altenburger A."/>
            <person name="Shibata T."/>
            <person name="Feng M."/>
            <person name="Maeda T."/>
            <person name="Schwartz J.A."/>
            <person name="Shigenobu S."/>
            <person name="Lundholm N."/>
            <person name="Nishiyama T."/>
            <person name="Yang H."/>
            <person name="Hasebe M."/>
            <person name="Li S."/>
            <person name="Pierce S.K."/>
            <person name="Wang J."/>
        </authorList>
    </citation>
    <scope>NUCLEOTIDE SEQUENCE [LARGE SCALE GENOMIC DNA]</scope>
    <source>
        <strain evidence="2">EC2010</strain>
        <tissue evidence="2">Whole organism of an adult</tissue>
    </source>
</reference>
<dbReference type="OrthoDB" id="20681at2759"/>
<proteinExistence type="predicted"/>
<feature type="non-terminal residue" evidence="2">
    <location>
        <position position="1"/>
    </location>
</feature>